<dbReference type="InterPro" id="IPR008011">
    <property type="entry name" value="Complex1_LYR_dom"/>
</dbReference>
<dbReference type="PANTHER" id="PTHR13675">
    <property type="entry name" value="LYR MOTIF-CONTAINING PROTEIN 2"/>
    <property type="match status" value="1"/>
</dbReference>
<feature type="domain" description="Complex 1 LYR protein" evidence="5">
    <location>
        <begin position="11"/>
        <end position="68"/>
    </location>
</feature>
<keyword evidence="2" id="KW-0496">Mitochondrion</keyword>
<keyword evidence="3" id="KW-0143">Chaperone</keyword>
<comment type="subcellular location">
    <subcellularLocation>
        <location evidence="1">Mitochondrion matrix</location>
    </subcellularLocation>
</comment>
<dbReference type="Pfam" id="PF05347">
    <property type="entry name" value="Complex1_LYR"/>
    <property type="match status" value="1"/>
</dbReference>
<sequence length="80" mass="9659">MAGGRRSGLQQQVINFYRECFRAARAKPINNRPHFYAYIRREFRAHNIRKNDFVTIEYMLRRGKRQLETYSSPSIQDIHL</sequence>
<evidence type="ECO:0000259" key="5">
    <source>
        <dbReference type="Pfam" id="PF05347"/>
    </source>
</evidence>
<accession>A0A8H7VRE7</accession>
<reference evidence="6 7" key="1">
    <citation type="submission" date="2020-12" db="EMBL/GenBank/DDBJ databases">
        <title>Metabolic potential, ecology and presence of endohyphal bacteria is reflected in genomic diversity of Mucoromycotina.</title>
        <authorList>
            <person name="Muszewska A."/>
            <person name="Okrasinska A."/>
            <person name="Steczkiewicz K."/>
            <person name="Drgas O."/>
            <person name="Orlowska M."/>
            <person name="Perlinska-Lenart U."/>
            <person name="Aleksandrzak-Piekarczyk T."/>
            <person name="Szatraj K."/>
            <person name="Zielenkiewicz U."/>
            <person name="Pilsyk S."/>
            <person name="Malc E."/>
            <person name="Mieczkowski P."/>
            <person name="Kruszewska J.S."/>
            <person name="Biernat P."/>
            <person name="Pawlowska J."/>
        </authorList>
    </citation>
    <scope>NUCLEOTIDE SEQUENCE [LARGE SCALE GENOMIC DNA]</scope>
    <source>
        <strain evidence="6 7">CBS 142.35</strain>
    </source>
</reference>
<evidence type="ECO:0000313" key="6">
    <source>
        <dbReference type="EMBL" id="KAG2225998.1"/>
    </source>
</evidence>
<protein>
    <recommendedName>
        <fullName evidence="5">Complex 1 LYR protein domain-containing protein</fullName>
    </recommendedName>
</protein>
<dbReference type="InterPro" id="IPR045295">
    <property type="entry name" value="Complex1_LYR_SDHAF1_LYRM8"/>
</dbReference>
<dbReference type="AlphaFoldDB" id="A0A8H7VRE7"/>
<keyword evidence="7" id="KW-1185">Reference proteome</keyword>
<organism evidence="6 7">
    <name type="scientific">Circinella minor</name>
    <dbReference type="NCBI Taxonomy" id="1195481"/>
    <lineage>
        <taxon>Eukaryota</taxon>
        <taxon>Fungi</taxon>
        <taxon>Fungi incertae sedis</taxon>
        <taxon>Mucoromycota</taxon>
        <taxon>Mucoromycotina</taxon>
        <taxon>Mucoromycetes</taxon>
        <taxon>Mucorales</taxon>
        <taxon>Lichtheimiaceae</taxon>
        <taxon>Circinella</taxon>
    </lineage>
</organism>
<evidence type="ECO:0000256" key="2">
    <source>
        <dbReference type="ARBA" id="ARBA00023128"/>
    </source>
</evidence>
<evidence type="ECO:0000313" key="7">
    <source>
        <dbReference type="Proteomes" id="UP000646827"/>
    </source>
</evidence>
<comment type="similarity">
    <text evidence="4">Belongs to the complex I LYR family. SDHAF1 subfamily.</text>
</comment>
<proteinExistence type="inferred from homology"/>
<dbReference type="GO" id="GO:0034553">
    <property type="term" value="P:mitochondrial respiratory chain complex II assembly"/>
    <property type="evidence" value="ECO:0007669"/>
    <property type="project" value="InterPro"/>
</dbReference>
<dbReference type="EMBL" id="JAEPRB010000021">
    <property type="protein sequence ID" value="KAG2225998.1"/>
    <property type="molecule type" value="Genomic_DNA"/>
</dbReference>
<evidence type="ECO:0000256" key="3">
    <source>
        <dbReference type="ARBA" id="ARBA00023186"/>
    </source>
</evidence>
<evidence type="ECO:0000256" key="4">
    <source>
        <dbReference type="ARBA" id="ARBA00025715"/>
    </source>
</evidence>
<gene>
    <name evidence="6" type="ORF">INT45_002464</name>
</gene>
<dbReference type="CDD" id="cd20268">
    <property type="entry name" value="Complex1_LYR_SDHAF1_LYRM8"/>
    <property type="match status" value="1"/>
</dbReference>
<evidence type="ECO:0000256" key="1">
    <source>
        <dbReference type="ARBA" id="ARBA00004305"/>
    </source>
</evidence>
<dbReference type="PANTHER" id="PTHR13675:SF1">
    <property type="entry name" value="SUCCINATE DEHYDROGENASE ASSEMBLY FACTOR 1, MITOCHONDRIAL"/>
    <property type="match status" value="1"/>
</dbReference>
<dbReference type="Proteomes" id="UP000646827">
    <property type="component" value="Unassembled WGS sequence"/>
</dbReference>
<dbReference type="GO" id="GO:0005759">
    <property type="term" value="C:mitochondrial matrix"/>
    <property type="evidence" value="ECO:0007669"/>
    <property type="project" value="UniProtKB-SubCell"/>
</dbReference>
<dbReference type="OrthoDB" id="273010at2759"/>
<name>A0A8H7VRE7_9FUNG</name>
<comment type="caution">
    <text evidence="6">The sequence shown here is derived from an EMBL/GenBank/DDBJ whole genome shotgun (WGS) entry which is preliminary data.</text>
</comment>